<comment type="caution">
    <text evidence="1">The sequence shown here is derived from an EMBL/GenBank/DDBJ whole genome shotgun (WGS) entry which is preliminary data.</text>
</comment>
<accession>A0AC60Q180</accession>
<reference evidence="1 2" key="1">
    <citation type="journal article" date="2020" name="Cell">
        <title>Large-Scale Comparative Analyses of Tick Genomes Elucidate Their Genetic Diversity and Vector Capacities.</title>
        <authorList>
            <consortium name="Tick Genome and Microbiome Consortium (TIGMIC)"/>
            <person name="Jia N."/>
            <person name="Wang J."/>
            <person name="Shi W."/>
            <person name="Du L."/>
            <person name="Sun Y."/>
            <person name="Zhan W."/>
            <person name="Jiang J.F."/>
            <person name="Wang Q."/>
            <person name="Zhang B."/>
            <person name="Ji P."/>
            <person name="Bell-Sakyi L."/>
            <person name="Cui X.M."/>
            <person name="Yuan T.T."/>
            <person name="Jiang B.G."/>
            <person name="Yang W.F."/>
            <person name="Lam T.T."/>
            <person name="Chang Q.C."/>
            <person name="Ding S.J."/>
            <person name="Wang X.J."/>
            <person name="Zhu J.G."/>
            <person name="Ruan X.D."/>
            <person name="Zhao L."/>
            <person name="Wei J.T."/>
            <person name="Ye R.Z."/>
            <person name="Que T.C."/>
            <person name="Du C.H."/>
            <person name="Zhou Y.H."/>
            <person name="Cheng J.X."/>
            <person name="Dai P.F."/>
            <person name="Guo W.B."/>
            <person name="Han X.H."/>
            <person name="Huang E.J."/>
            <person name="Li L.F."/>
            <person name="Wei W."/>
            <person name="Gao Y.C."/>
            <person name="Liu J.Z."/>
            <person name="Shao H.Z."/>
            <person name="Wang X."/>
            <person name="Wang C.C."/>
            <person name="Yang T.C."/>
            <person name="Huo Q.B."/>
            <person name="Li W."/>
            <person name="Chen H.Y."/>
            <person name="Chen S.E."/>
            <person name="Zhou L.G."/>
            <person name="Ni X.B."/>
            <person name="Tian J.H."/>
            <person name="Sheng Y."/>
            <person name="Liu T."/>
            <person name="Pan Y.S."/>
            <person name="Xia L.Y."/>
            <person name="Li J."/>
            <person name="Zhao F."/>
            <person name="Cao W.C."/>
        </authorList>
    </citation>
    <scope>NUCLEOTIDE SEQUENCE [LARGE SCALE GENOMIC DNA]</scope>
    <source>
        <strain evidence="1">Iper-2018</strain>
    </source>
</reference>
<evidence type="ECO:0000313" key="1">
    <source>
        <dbReference type="EMBL" id="KAG0426941.1"/>
    </source>
</evidence>
<gene>
    <name evidence="1" type="ORF">HPB47_025967</name>
</gene>
<proteinExistence type="predicted"/>
<name>A0AC60Q180_IXOPE</name>
<sequence>MGASGSNYDAESYQLANYGIGGQYLPHNDYLQDGLHANGDAAFWWNLKSNGEGDKLTTHAGCPVLYGSKWIANKWFRFYSNVFRLPCCTDRNASMAPLV</sequence>
<organism evidence="1 2">
    <name type="scientific">Ixodes persulcatus</name>
    <name type="common">Taiga tick</name>
    <dbReference type="NCBI Taxonomy" id="34615"/>
    <lineage>
        <taxon>Eukaryota</taxon>
        <taxon>Metazoa</taxon>
        <taxon>Ecdysozoa</taxon>
        <taxon>Arthropoda</taxon>
        <taxon>Chelicerata</taxon>
        <taxon>Arachnida</taxon>
        <taxon>Acari</taxon>
        <taxon>Parasitiformes</taxon>
        <taxon>Ixodida</taxon>
        <taxon>Ixodoidea</taxon>
        <taxon>Ixodidae</taxon>
        <taxon>Ixodinae</taxon>
        <taxon>Ixodes</taxon>
    </lineage>
</organism>
<dbReference type="Proteomes" id="UP000805193">
    <property type="component" value="Unassembled WGS sequence"/>
</dbReference>
<protein>
    <submittedName>
        <fullName evidence="1">Uncharacterized protein</fullName>
    </submittedName>
</protein>
<keyword evidence="2" id="KW-1185">Reference proteome</keyword>
<evidence type="ECO:0000313" key="2">
    <source>
        <dbReference type="Proteomes" id="UP000805193"/>
    </source>
</evidence>
<dbReference type="EMBL" id="JABSTQ010009670">
    <property type="protein sequence ID" value="KAG0426941.1"/>
    <property type="molecule type" value="Genomic_DNA"/>
</dbReference>